<comment type="cofactor">
    <cofactor evidence="1">
        <name>pyridoxal 5'-phosphate</name>
        <dbReference type="ChEBI" id="CHEBI:597326"/>
    </cofactor>
</comment>
<keyword evidence="3" id="KW-0032">Aminotransferase</keyword>
<sequence length="395" mass="43638">MSVFPTRIRWRSVWAAARRRAAAARCLQTRRATAPARTFATTPPQHGLDDVGAASLDWPRLGFDFQKTNGFVKHTWVNGKWDDGEWEPEPFLKLHVMSAAIHYGQGVYEGAKAHHCKDGSVRLWNIQANAHRMLEGCERMMMPAVPPEMFIRACEWCVAANRAYIPPYGTGGALYLRPYIFGHGPQLGLSAAPQFHFCVLAMPVSSYYAGGLQPIDVLVAHDADRAAPQGVGHVKASGNYGSDIRVSIDARAEGYPTVLYLDPKEKRYIEEFSVSNFIGIKDNTYVTPDSPTILRSATNDMLMDLAASDAFGMKVERRPVDVAELGDFREVAGCGTAVVMMGVKSITNQNTVHRYESIERVEALYNHYRAIQFGEKPDPFGWGTVCPPLADVAAA</sequence>
<dbReference type="GO" id="GO:0009081">
    <property type="term" value="P:branched-chain amino acid metabolic process"/>
    <property type="evidence" value="ECO:0007669"/>
    <property type="project" value="InterPro"/>
</dbReference>
<dbReference type="EMBL" id="CAKKNE010000005">
    <property type="protein sequence ID" value="CAH0376932.1"/>
    <property type="molecule type" value="Genomic_DNA"/>
</dbReference>
<dbReference type="CDD" id="cd01557">
    <property type="entry name" value="BCAT_beta_family"/>
    <property type="match status" value="1"/>
</dbReference>
<dbReference type="InterPro" id="IPR005786">
    <property type="entry name" value="B_amino_transII"/>
</dbReference>
<keyword evidence="8" id="KW-1185">Reference proteome</keyword>
<keyword evidence="5" id="KW-0663">Pyridoxal phosphate</keyword>
<dbReference type="InterPro" id="IPR043132">
    <property type="entry name" value="BCAT-like_C"/>
</dbReference>
<dbReference type="SUPFAM" id="SSF56752">
    <property type="entry name" value="D-aminoacid aminotransferase-like PLP-dependent enzymes"/>
    <property type="match status" value="1"/>
</dbReference>
<gene>
    <name evidence="7" type="ORF">PECAL_5P15300</name>
</gene>
<keyword evidence="4" id="KW-0808">Transferase</keyword>
<evidence type="ECO:0000256" key="4">
    <source>
        <dbReference type="ARBA" id="ARBA00022679"/>
    </source>
</evidence>
<dbReference type="PIRSF" id="PIRSF006468">
    <property type="entry name" value="BCAT1"/>
    <property type="match status" value="1"/>
</dbReference>
<dbReference type="OrthoDB" id="409992at2759"/>
<evidence type="ECO:0000313" key="7">
    <source>
        <dbReference type="EMBL" id="CAH0376932.1"/>
    </source>
</evidence>
<evidence type="ECO:0000256" key="6">
    <source>
        <dbReference type="PIRSR" id="PIRSR006468-1"/>
    </source>
</evidence>
<dbReference type="GO" id="GO:0004084">
    <property type="term" value="F:branched-chain-amino-acid transaminase activity"/>
    <property type="evidence" value="ECO:0007669"/>
    <property type="project" value="InterPro"/>
</dbReference>
<evidence type="ECO:0008006" key="9">
    <source>
        <dbReference type="Google" id="ProtNLM"/>
    </source>
</evidence>
<dbReference type="InterPro" id="IPR001544">
    <property type="entry name" value="Aminotrans_IV"/>
</dbReference>
<organism evidence="7 8">
    <name type="scientific">Pelagomonas calceolata</name>
    <dbReference type="NCBI Taxonomy" id="35677"/>
    <lineage>
        <taxon>Eukaryota</taxon>
        <taxon>Sar</taxon>
        <taxon>Stramenopiles</taxon>
        <taxon>Ochrophyta</taxon>
        <taxon>Pelagophyceae</taxon>
        <taxon>Pelagomonadales</taxon>
        <taxon>Pelagomonadaceae</taxon>
        <taxon>Pelagomonas</taxon>
    </lineage>
</organism>
<dbReference type="Pfam" id="PF01063">
    <property type="entry name" value="Aminotran_4"/>
    <property type="match status" value="1"/>
</dbReference>
<name>A0A8J2X5X9_9STRA</name>
<dbReference type="AlphaFoldDB" id="A0A8J2X5X9"/>
<dbReference type="InterPro" id="IPR036038">
    <property type="entry name" value="Aminotransferase-like"/>
</dbReference>
<dbReference type="NCBIfam" id="TIGR01123">
    <property type="entry name" value="ilvE_II"/>
    <property type="match status" value="1"/>
</dbReference>
<dbReference type="Gene3D" id="3.30.470.10">
    <property type="match status" value="1"/>
</dbReference>
<evidence type="ECO:0000313" key="8">
    <source>
        <dbReference type="Proteomes" id="UP000789595"/>
    </source>
</evidence>
<dbReference type="NCBIfam" id="NF009897">
    <property type="entry name" value="PRK13357.1"/>
    <property type="match status" value="1"/>
</dbReference>
<protein>
    <recommendedName>
        <fullName evidence="9">Branched-chain-amino-acid transaminase</fullName>
    </recommendedName>
</protein>
<dbReference type="PANTHER" id="PTHR42825:SF2">
    <property type="entry name" value="BRANCHED-CHAIN-AMINO-ACID AMINOTRANSFERASE 3, CHLOROPLASTIC-RELATED"/>
    <property type="match status" value="1"/>
</dbReference>
<reference evidence="7" key="1">
    <citation type="submission" date="2021-11" db="EMBL/GenBank/DDBJ databases">
        <authorList>
            <consortium name="Genoscope - CEA"/>
            <person name="William W."/>
        </authorList>
    </citation>
    <scope>NUCLEOTIDE SEQUENCE</scope>
</reference>
<comment type="similarity">
    <text evidence="2">Belongs to the class-IV pyridoxal-phosphate-dependent aminotransferase family.</text>
</comment>
<evidence type="ECO:0000256" key="1">
    <source>
        <dbReference type="ARBA" id="ARBA00001933"/>
    </source>
</evidence>
<dbReference type="InterPro" id="IPR033939">
    <property type="entry name" value="BCAT_family"/>
</dbReference>
<dbReference type="Gene3D" id="3.20.10.10">
    <property type="entry name" value="D-amino Acid Aminotransferase, subunit A, domain 2"/>
    <property type="match status" value="1"/>
</dbReference>
<dbReference type="InterPro" id="IPR043131">
    <property type="entry name" value="BCAT-like_N"/>
</dbReference>
<evidence type="ECO:0000256" key="2">
    <source>
        <dbReference type="ARBA" id="ARBA00009320"/>
    </source>
</evidence>
<dbReference type="Proteomes" id="UP000789595">
    <property type="component" value="Unassembled WGS sequence"/>
</dbReference>
<accession>A0A8J2X5X9</accession>
<evidence type="ECO:0000256" key="3">
    <source>
        <dbReference type="ARBA" id="ARBA00022576"/>
    </source>
</evidence>
<evidence type="ECO:0000256" key="5">
    <source>
        <dbReference type="ARBA" id="ARBA00022898"/>
    </source>
</evidence>
<dbReference type="PANTHER" id="PTHR42825">
    <property type="entry name" value="AMINO ACID AMINOTRANSFERASE"/>
    <property type="match status" value="1"/>
</dbReference>
<feature type="modified residue" description="N6-(pyridoxal phosphate)lysine" evidence="6">
    <location>
        <position position="235"/>
    </location>
</feature>
<comment type="caution">
    <text evidence="7">The sequence shown here is derived from an EMBL/GenBank/DDBJ whole genome shotgun (WGS) entry which is preliminary data.</text>
</comment>
<proteinExistence type="inferred from homology"/>